<dbReference type="EMBL" id="FTOM01000004">
    <property type="protein sequence ID" value="SIS78116.1"/>
    <property type="molecule type" value="Genomic_DNA"/>
</dbReference>
<proteinExistence type="predicted"/>
<evidence type="ECO:0008006" key="3">
    <source>
        <dbReference type="Google" id="ProtNLM"/>
    </source>
</evidence>
<protein>
    <recommendedName>
        <fullName evidence="3">DUF4156 domain-containing protein</fullName>
    </recommendedName>
</protein>
<reference evidence="2" key="1">
    <citation type="submission" date="2017-01" db="EMBL/GenBank/DDBJ databases">
        <authorList>
            <person name="Varghese N."/>
            <person name="Submissions S."/>
        </authorList>
    </citation>
    <scope>NUCLEOTIDE SEQUENCE [LARGE SCALE GENOMIC DNA]</scope>
    <source>
        <strain evidence="2">DSM 18714</strain>
    </source>
</reference>
<accession>A0A1N7LWC1</accession>
<sequence>MPRPPFLPSLLPPRRPARLPVPLPVPPAVLRGVLGPVLLAGLAAGCSDPGLTGVPGVQAVSLAEVAQCRQITTIGMAPPVYGPLSAQGITYARNRIMADAAEAGATHVVFTPVEPGALVTEITATAWACPN</sequence>
<name>A0A1N7LWC1_9RHOB</name>
<gene>
    <name evidence="1" type="ORF">SAMN05421795_104195</name>
</gene>
<evidence type="ECO:0000313" key="2">
    <source>
        <dbReference type="Proteomes" id="UP000186098"/>
    </source>
</evidence>
<dbReference type="Proteomes" id="UP000186098">
    <property type="component" value="Unassembled WGS sequence"/>
</dbReference>
<dbReference type="STRING" id="407234.SAMN05421795_104195"/>
<keyword evidence="2" id="KW-1185">Reference proteome</keyword>
<dbReference type="AlphaFoldDB" id="A0A1N7LWC1"/>
<organism evidence="1 2">
    <name type="scientific">Phaeovulum vinaykumarii</name>
    <dbReference type="NCBI Taxonomy" id="407234"/>
    <lineage>
        <taxon>Bacteria</taxon>
        <taxon>Pseudomonadati</taxon>
        <taxon>Pseudomonadota</taxon>
        <taxon>Alphaproteobacteria</taxon>
        <taxon>Rhodobacterales</taxon>
        <taxon>Paracoccaceae</taxon>
        <taxon>Phaeovulum</taxon>
    </lineage>
</organism>
<evidence type="ECO:0000313" key="1">
    <source>
        <dbReference type="EMBL" id="SIS78116.1"/>
    </source>
</evidence>